<reference evidence="2" key="1">
    <citation type="submission" date="2021-03" db="EMBL/GenBank/DDBJ databases">
        <authorList>
            <person name="Bekaert M."/>
        </authorList>
    </citation>
    <scope>NUCLEOTIDE SEQUENCE</scope>
</reference>
<sequence>MFMSWTQRPSRSFANAYFGQSNDKVTKKYNIKDFKSKRTDRRPNKVKERSEFSAEKLSTYQLYTLGGNHLRTAMQNLAKEAYLDEIRNVQIHLYFGLNEQEAMTVSNSHNGTQAYLKPTFQDTVYQALKLKEANKTSSLPASVAQMLSEIEMKEVAKESVGTIVSVANYGQVNMKLYNLLVTKFQQKNGSFKSIPQNTSRFSECTICSLIKKSLSETKDKQVRSGLLEQRNKHLWQQRSERQKYYKHQMKSKREPSKYISIIMDAMDQNKTMIPHFNKPPKSTDGMWKLKTHLLAAKVHGVGIYGFFDIFQWAHGSNLTITALFNILNIMKDSLPEVLYLQMDNCGRENKNRYVIAFLCLLVELGIFRKVKLSFLMKGHTHEDIDQLFSRFIKNVLGQWIT</sequence>
<evidence type="ECO:0000313" key="2">
    <source>
        <dbReference type="EMBL" id="CAG2197711.1"/>
    </source>
</evidence>
<name>A0A8S3QLY4_MYTED</name>
<protein>
    <recommendedName>
        <fullName evidence="1">DUF7869 domain-containing protein</fullName>
    </recommendedName>
</protein>
<dbReference type="AlphaFoldDB" id="A0A8S3QLY4"/>
<dbReference type="PANTHER" id="PTHR33153:SF3">
    <property type="entry name" value="TRAFFICKING PROTEIN PARTICLE COMPLEX SUBUNIT 11 DOMAIN-CONTAINING PROTEIN"/>
    <property type="match status" value="1"/>
</dbReference>
<dbReference type="EMBL" id="CAJPWZ010000654">
    <property type="protein sequence ID" value="CAG2197711.1"/>
    <property type="molecule type" value="Genomic_DNA"/>
</dbReference>
<accession>A0A8S3QLY4</accession>
<evidence type="ECO:0000313" key="3">
    <source>
        <dbReference type="Proteomes" id="UP000683360"/>
    </source>
</evidence>
<dbReference type="PANTHER" id="PTHR33153">
    <property type="entry name" value="MYND-TYPE DOMAIN-CONTAINING PROTEIN"/>
    <property type="match status" value="1"/>
</dbReference>
<dbReference type="InterPro" id="IPR057191">
    <property type="entry name" value="DUF7869"/>
</dbReference>
<comment type="caution">
    <text evidence="2">The sequence shown here is derived from an EMBL/GenBank/DDBJ whole genome shotgun (WGS) entry which is preliminary data.</text>
</comment>
<gene>
    <name evidence="2" type="ORF">MEDL_12595</name>
</gene>
<dbReference type="Proteomes" id="UP000683360">
    <property type="component" value="Unassembled WGS sequence"/>
</dbReference>
<organism evidence="2 3">
    <name type="scientific">Mytilus edulis</name>
    <name type="common">Blue mussel</name>
    <dbReference type="NCBI Taxonomy" id="6550"/>
    <lineage>
        <taxon>Eukaryota</taxon>
        <taxon>Metazoa</taxon>
        <taxon>Spiralia</taxon>
        <taxon>Lophotrochozoa</taxon>
        <taxon>Mollusca</taxon>
        <taxon>Bivalvia</taxon>
        <taxon>Autobranchia</taxon>
        <taxon>Pteriomorphia</taxon>
        <taxon>Mytilida</taxon>
        <taxon>Mytiloidea</taxon>
        <taxon>Mytilidae</taxon>
        <taxon>Mytilinae</taxon>
        <taxon>Mytilus</taxon>
    </lineage>
</organism>
<proteinExistence type="predicted"/>
<keyword evidence="3" id="KW-1185">Reference proteome</keyword>
<dbReference type="OrthoDB" id="6149934at2759"/>
<evidence type="ECO:0000259" key="1">
    <source>
        <dbReference type="Pfam" id="PF25273"/>
    </source>
</evidence>
<feature type="domain" description="DUF7869" evidence="1">
    <location>
        <begin position="281"/>
        <end position="394"/>
    </location>
</feature>
<dbReference type="Pfam" id="PF25273">
    <property type="entry name" value="DUF7869"/>
    <property type="match status" value="1"/>
</dbReference>